<evidence type="ECO:0000313" key="3">
    <source>
        <dbReference type="Proteomes" id="UP000078430"/>
    </source>
</evidence>
<reference evidence="2 3" key="2">
    <citation type="journal article" date="2016" name="Genome Announc.">
        <title>Chromosome and Plasmids of the Tick-Borne Relapsing Fever Agent Borrelia hermsii.</title>
        <authorList>
            <person name="Barbour A.G."/>
        </authorList>
    </citation>
    <scope>NUCLEOTIDE SEQUENCE [LARGE SCALE GENOMIC DNA]</scope>
    <source>
        <strain evidence="2 3">HS1</strain>
    </source>
</reference>
<evidence type="ECO:0000313" key="2">
    <source>
        <dbReference type="EMBL" id="ANA43737.1"/>
    </source>
</evidence>
<dbReference type="Proteomes" id="UP000078430">
    <property type="component" value="Plasmid megaplasmid"/>
</dbReference>
<sequence length="203" mass="22008">MPDKSELEASLAKLTGEKNKLDRELAALKANKQASVLEQLKNSSTYPSVFDKSSQFGASDVYFSHRGVLLYSLADKFENYQADDFCYKRGVKLVIDNGNSPRVARGGGNDLYGICIDYDDFTKTATVISIASSFECILLSNANVKAGDKLVFGSMGVLAKIGADATYMHAMALSDASEFKDRPGLCGAKVMVISKILHKFFGS</sequence>
<dbReference type="GeneID" id="71843775"/>
<name>A0ABM6AR59_BORHE</name>
<accession>A0ABM6AR59</accession>
<reference evidence="2 3" key="1">
    <citation type="journal article" date="2013" name="J. Bacteriol.">
        <title>Large linear plasmids of Borrelia species that cause relapsing fever.</title>
        <authorList>
            <person name="Miller S.C."/>
            <person name="Porcella S.F."/>
            <person name="Raffel S.J."/>
            <person name="Schwan T.G."/>
            <person name="Barbour A.G."/>
        </authorList>
    </citation>
    <scope>NUCLEOTIDE SEQUENCE [LARGE SCALE GENOMIC DNA]</scope>
    <source>
        <strain evidence="2 3">HS1</strain>
    </source>
</reference>
<evidence type="ECO:0000256" key="1">
    <source>
        <dbReference type="SAM" id="Coils"/>
    </source>
</evidence>
<keyword evidence="2" id="KW-0614">Plasmid</keyword>
<keyword evidence="1" id="KW-0175">Coiled coil</keyword>
<gene>
    <name evidence="2" type="ORF">AXX13_A0465</name>
</gene>
<dbReference type="RefSeq" id="WP_020732431.1">
    <property type="nucleotide sequence ID" value="NZ_CP014350.1"/>
</dbReference>
<dbReference type="Pfam" id="PF02989">
    <property type="entry name" value="DUF228"/>
    <property type="match status" value="1"/>
</dbReference>
<organism evidence="2 3">
    <name type="scientific">Borrelia hermsii HS1</name>
    <dbReference type="NCBI Taxonomy" id="1867252"/>
    <lineage>
        <taxon>Bacteria</taxon>
        <taxon>Pseudomonadati</taxon>
        <taxon>Spirochaetota</taxon>
        <taxon>Spirochaetia</taxon>
        <taxon>Spirochaetales</taxon>
        <taxon>Borreliaceae</taxon>
        <taxon>Borrelia</taxon>
    </lineage>
</organism>
<dbReference type="InterPro" id="IPR004239">
    <property type="entry name" value="DUF228"/>
</dbReference>
<geneLocation type="plasmid" evidence="2 3">
    <name>megaplasmid</name>
</geneLocation>
<protein>
    <submittedName>
        <fullName evidence="2">Uncharacterized protein</fullName>
    </submittedName>
</protein>
<keyword evidence="3" id="KW-1185">Reference proteome</keyword>
<proteinExistence type="predicted"/>
<dbReference type="EMBL" id="CP014350">
    <property type="protein sequence ID" value="ANA43737.1"/>
    <property type="molecule type" value="Genomic_DNA"/>
</dbReference>
<feature type="coiled-coil region" evidence="1">
    <location>
        <begin position="4"/>
        <end position="38"/>
    </location>
</feature>